<dbReference type="PANTHER" id="PTHR43386:SF1">
    <property type="entry name" value="D,D-DIPEPTIDE TRANSPORT SYSTEM PERMEASE PROTEIN DDPC-RELATED"/>
    <property type="match status" value="1"/>
</dbReference>
<keyword evidence="4 7" id="KW-0812">Transmembrane</keyword>
<dbReference type="CDD" id="cd06261">
    <property type="entry name" value="TM_PBP2"/>
    <property type="match status" value="1"/>
</dbReference>
<name>A0ABP7N380_9MICO</name>
<dbReference type="InterPro" id="IPR035906">
    <property type="entry name" value="MetI-like_sf"/>
</dbReference>
<feature type="transmembrane region" description="Helical" evidence="7">
    <location>
        <begin position="217"/>
        <end position="246"/>
    </location>
</feature>
<comment type="subcellular location">
    <subcellularLocation>
        <location evidence="1 7">Cell membrane</location>
        <topology evidence="1 7">Multi-pass membrane protein</topology>
    </subcellularLocation>
</comment>
<dbReference type="Gene3D" id="1.10.3720.10">
    <property type="entry name" value="MetI-like"/>
    <property type="match status" value="1"/>
</dbReference>
<feature type="transmembrane region" description="Helical" evidence="7">
    <location>
        <begin position="102"/>
        <end position="123"/>
    </location>
</feature>
<comment type="caution">
    <text evidence="9">The sequence shown here is derived from an EMBL/GenBank/DDBJ whole genome shotgun (WGS) entry which is preliminary data.</text>
</comment>
<feature type="transmembrane region" description="Helical" evidence="7">
    <location>
        <begin position="163"/>
        <end position="182"/>
    </location>
</feature>
<evidence type="ECO:0000313" key="10">
    <source>
        <dbReference type="Proteomes" id="UP001501591"/>
    </source>
</evidence>
<accession>A0ABP7N380</accession>
<protein>
    <submittedName>
        <fullName evidence="9">ABC transporter permease</fullName>
    </submittedName>
</protein>
<evidence type="ECO:0000256" key="7">
    <source>
        <dbReference type="RuleBase" id="RU363032"/>
    </source>
</evidence>
<dbReference type="InterPro" id="IPR025966">
    <property type="entry name" value="OppC_N"/>
</dbReference>
<dbReference type="EMBL" id="BAABCP010000001">
    <property type="protein sequence ID" value="GAA3934339.1"/>
    <property type="molecule type" value="Genomic_DNA"/>
</dbReference>
<evidence type="ECO:0000259" key="8">
    <source>
        <dbReference type="PROSITE" id="PS50928"/>
    </source>
</evidence>
<dbReference type="PROSITE" id="PS50928">
    <property type="entry name" value="ABC_TM1"/>
    <property type="match status" value="1"/>
</dbReference>
<dbReference type="Pfam" id="PF00528">
    <property type="entry name" value="BPD_transp_1"/>
    <property type="match status" value="1"/>
</dbReference>
<evidence type="ECO:0000256" key="2">
    <source>
        <dbReference type="ARBA" id="ARBA00022448"/>
    </source>
</evidence>
<dbReference type="Pfam" id="PF12911">
    <property type="entry name" value="OppC_N"/>
    <property type="match status" value="1"/>
</dbReference>
<evidence type="ECO:0000256" key="5">
    <source>
        <dbReference type="ARBA" id="ARBA00022989"/>
    </source>
</evidence>
<evidence type="ECO:0000256" key="4">
    <source>
        <dbReference type="ARBA" id="ARBA00022692"/>
    </source>
</evidence>
<evidence type="ECO:0000256" key="6">
    <source>
        <dbReference type="ARBA" id="ARBA00023136"/>
    </source>
</evidence>
<keyword evidence="3" id="KW-1003">Cell membrane</keyword>
<keyword evidence="5 7" id="KW-1133">Transmembrane helix</keyword>
<organism evidence="9 10">
    <name type="scientific">Microbacterium soli</name>
    <dbReference type="NCBI Taxonomy" id="446075"/>
    <lineage>
        <taxon>Bacteria</taxon>
        <taxon>Bacillati</taxon>
        <taxon>Actinomycetota</taxon>
        <taxon>Actinomycetes</taxon>
        <taxon>Micrococcales</taxon>
        <taxon>Microbacteriaceae</taxon>
        <taxon>Microbacterium</taxon>
    </lineage>
</organism>
<evidence type="ECO:0000256" key="1">
    <source>
        <dbReference type="ARBA" id="ARBA00004651"/>
    </source>
</evidence>
<reference evidence="10" key="1">
    <citation type="journal article" date="2019" name="Int. J. Syst. Evol. Microbiol.">
        <title>The Global Catalogue of Microorganisms (GCM) 10K type strain sequencing project: providing services to taxonomists for standard genome sequencing and annotation.</title>
        <authorList>
            <consortium name="The Broad Institute Genomics Platform"/>
            <consortium name="The Broad Institute Genome Sequencing Center for Infectious Disease"/>
            <person name="Wu L."/>
            <person name="Ma J."/>
        </authorList>
    </citation>
    <scope>NUCLEOTIDE SEQUENCE [LARGE SCALE GENOMIC DNA]</scope>
    <source>
        <strain evidence="10">JCM 17024</strain>
    </source>
</reference>
<dbReference type="Proteomes" id="UP001501591">
    <property type="component" value="Unassembled WGS sequence"/>
</dbReference>
<dbReference type="InterPro" id="IPR050366">
    <property type="entry name" value="BP-dependent_transpt_permease"/>
</dbReference>
<feature type="domain" description="ABC transmembrane type-1" evidence="8">
    <location>
        <begin position="100"/>
        <end position="289"/>
    </location>
</feature>
<keyword evidence="6 7" id="KW-0472">Membrane</keyword>
<keyword evidence="10" id="KW-1185">Reference proteome</keyword>
<proteinExistence type="inferred from homology"/>
<comment type="similarity">
    <text evidence="7">Belongs to the binding-protein-dependent transport system permease family.</text>
</comment>
<feature type="transmembrane region" description="Helical" evidence="7">
    <location>
        <begin position="266"/>
        <end position="289"/>
    </location>
</feature>
<dbReference type="PANTHER" id="PTHR43386">
    <property type="entry name" value="OLIGOPEPTIDE TRANSPORT SYSTEM PERMEASE PROTEIN APPC"/>
    <property type="match status" value="1"/>
</dbReference>
<gene>
    <name evidence="9" type="ORF">GCM10022383_11000</name>
</gene>
<dbReference type="InterPro" id="IPR000515">
    <property type="entry name" value="MetI-like"/>
</dbReference>
<dbReference type="RefSeq" id="WP_344818526.1">
    <property type="nucleotide sequence ID" value="NZ_BAABCP010000001.1"/>
</dbReference>
<feature type="transmembrane region" description="Helical" evidence="7">
    <location>
        <begin position="135"/>
        <end position="157"/>
    </location>
</feature>
<keyword evidence="2 7" id="KW-0813">Transport</keyword>
<sequence length="301" mass="32269">MSQRADTATRTKKRAEPESAFGAALVQLRRNPGAIFSVVIIVVVVISALGADLIAPFDPNQQDLSMRLMPPGSVDAEGHHRWLGTDALGRDVLSGVIHGTRISLTVALSAVVLGLGIGLLLGVLSGYYRGWIDTIIMRAVDVTIVMPFFLMALVLRIALGPGLGSIIVALGVSGWALYARLVRGEVLSLRNREYVLASQAAGANGWYIMMRRITPHVIPSLLVFASLQVGVVIVAEASLTFLGLGVPPDVPSWGTMLATGRDYLVRAWWVATFPGVAIVLTVLSLNIFGDWLRDVRDPKLG</sequence>
<feature type="transmembrane region" description="Helical" evidence="7">
    <location>
        <begin position="34"/>
        <end position="57"/>
    </location>
</feature>
<evidence type="ECO:0000313" key="9">
    <source>
        <dbReference type="EMBL" id="GAA3934339.1"/>
    </source>
</evidence>
<evidence type="ECO:0000256" key="3">
    <source>
        <dbReference type="ARBA" id="ARBA00022475"/>
    </source>
</evidence>
<dbReference type="SUPFAM" id="SSF161098">
    <property type="entry name" value="MetI-like"/>
    <property type="match status" value="1"/>
</dbReference>